<keyword evidence="9 10" id="KW-0376">Hydrogen peroxide</keyword>
<dbReference type="PRINTS" id="PR00067">
    <property type="entry name" value="CATALASE"/>
</dbReference>
<evidence type="ECO:0000256" key="8">
    <source>
        <dbReference type="ARBA" id="ARBA00023004"/>
    </source>
</evidence>
<keyword evidence="7 10" id="KW-0560">Oxidoreductase</keyword>
<dbReference type="PANTHER" id="PTHR42821:SF1">
    <property type="entry name" value="CATALASE-B"/>
    <property type="match status" value="1"/>
</dbReference>
<dbReference type="GO" id="GO:0005829">
    <property type="term" value="C:cytosol"/>
    <property type="evidence" value="ECO:0007669"/>
    <property type="project" value="TreeGrafter"/>
</dbReference>
<comment type="catalytic activity">
    <reaction evidence="10 13">
        <text>2 H2O2 = O2 + 2 H2O</text>
        <dbReference type="Rhea" id="RHEA:20309"/>
        <dbReference type="ChEBI" id="CHEBI:15377"/>
        <dbReference type="ChEBI" id="CHEBI:15379"/>
        <dbReference type="ChEBI" id="CHEBI:16240"/>
        <dbReference type="EC" id="1.11.1.6"/>
    </reaction>
</comment>
<dbReference type="Proteomes" id="UP000076744">
    <property type="component" value="Unassembled WGS sequence"/>
</dbReference>
<dbReference type="InterPro" id="IPR024712">
    <property type="entry name" value="Catalase_clade2"/>
</dbReference>
<evidence type="ECO:0000256" key="4">
    <source>
        <dbReference type="ARBA" id="ARBA00022559"/>
    </source>
</evidence>
<dbReference type="PROSITE" id="PS00437">
    <property type="entry name" value="CATALASE_1"/>
    <property type="match status" value="1"/>
</dbReference>
<dbReference type="EMBL" id="AZHB01000001">
    <property type="protein sequence ID" value="OAA74251.1"/>
    <property type="molecule type" value="Genomic_DNA"/>
</dbReference>
<keyword evidence="18" id="KW-1185">Reference proteome</keyword>
<keyword evidence="5 10" id="KW-0349">Heme</keyword>
<name>A0A168EUQ8_CORFA</name>
<dbReference type="Gene3D" id="2.40.180.10">
    <property type="entry name" value="Catalase core domain"/>
    <property type="match status" value="1"/>
</dbReference>
<evidence type="ECO:0000313" key="17">
    <source>
        <dbReference type="EMBL" id="OAA74251.1"/>
    </source>
</evidence>
<dbReference type="Gene3D" id="3.40.50.880">
    <property type="match status" value="1"/>
</dbReference>
<dbReference type="RefSeq" id="XP_018709209.1">
    <property type="nucleotide sequence ID" value="XM_018844759.1"/>
</dbReference>
<evidence type="ECO:0000256" key="1">
    <source>
        <dbReference type="ARBA" id="ARBA00001971"/>
    </source>
</evidence>
<feature type="region of interest" description="Disordered" evidence="15">
    <location>
        <begin position="1"/>
        <end position="33"/>
    </location>
</feature>
<dbReference type="AlphaFoldDB" id="A0A168EUQ8"/>
<dbReference type="InterPro" id="IPR024708">
    <property type="entry name" value="Catalase_AS"/>
</dbReference>
<dbReference type="InterPro" id="IPR029062">
    <property type="entry name" value="Class_I_gatase-like"/>
</dbReference>
<feature type="domain" description="Catalase core" evidence="16">
    <location>
        <begin position="25"/>
        <end position="415"/>
    </location>
</feature>
<dbReference type="PROSITE" id="PS51402">
    <property type="entry name" value="CATALASE_3"/>
    <property type="match status" value="1"/>
</dbReference>
<organism evidence="17 18">
    <name type="scientific">Cordyceps fumosorosea (strain ARSEF 2679)</name>
    <name type="common">Isaria fumosorosea</name>
    <dbReference type="NCBI Taxonomy" id="1081104"/>
    <lineage>
        <taxon>Eukaryota</taxon>
        <taxon>Fungi</taxon>
        <taxon>Dikarya</taxon>
        <taxon>Ascomycota</taxon>
        <taxon>Pezizomycotina</taxon>
        <taxon>Sordariomycetes</taxon>
        <taxon>Hypocreomycetidae</taxon>
        <taxon>Hypocreales</taxon>
        <taxon>Cordycipitaceae</taxon>
        <taxon>Cordyceps</taxon>
    </lineage>
</organism>
<dbReference type="EC" id="1.11.1.6" evidence="3 10"/>
<dbReference type="PIRSF" id="PIRSF038927">
    <property type="entry name" value="Catalase_clade2"/>
    <property type="match status" value="1"/>
</dbReference>
<dbReference type="InterPro" id="IPR018028">
    <property type="entry name" value="Catalase"/>
</dbReference>
<feature type="compositionally biased region" description="Polar residues" evidence="15">
    <location>
        <begin position="11"/>
        <end position="33"/>
    </location>
</feature>
<comment type="similarity">
    <text evidence="2 10 13">Belongs to the catalase family.</text>
</comment>
<feature type="active site" evidence="11">
    <location>
        <position position="148"/>
    </location>
</feature>
<feature type="active site" evidence="11">
    <location>
        <position position="75"/>
    </location>
</feature>
<protein>
    <recommendedName>
        <fullName evidence="3 10">Catalase</fullName>
        <ecNumber evidence="3 10">1.11.1.6</ecNumber>
    </recommendedName>
</protein>
<keyword evidence="6 10" id="KW-0479">Metal-binding</keyword>
<comment type="function">
    <text evidence="14">Catalyzes the degradation of hydrogen peroxide (H(2)O(2)) generated by peroxisomal oxidases to water and oxygen, thereby protecting cells from the toxic effects of hydrogen peroxide.</text>
</comment>
<dbReference type="Pfam" id="PF01965">
    <property type="entry name" value="DJ-1_PfpI"/>
    <property type="match status" value="1"/>
</dbReference>
<feature type="binding site" description="axial binding residue" evidence="12">
    <location>
        <position position="362"/>
    </location>
    <ligand>
        <name>heme</name>
        <dbReference type="ChEBI" id="CHEBI:30413"/>
    </ligand>
    <ligandPart>
        <name>Fe</name>
        <dbReference type="ChEBI" id="CHEBI:18248"/>
    </ligandPart>
</feature>
<keyword evidence="8 10" id="KW-0408">Iron</keyword>
<evidence type="ECO:0000256" key="15">
    <source>
        <dbReference type="SAM" id="MobiDB-lite"/>
    </source>
</evidence>
<dbReference type="GeneID" id="30017444"/>
<evidence type="ECO:0000256" key="3">
    <source>
        <dbReference type="ARBA" id="ARBA00012314"/>
    </source>
</evidence>
<evidence type="ECO:0000256" key="5">
    <source>
        <dbReference type="ARBA" id="ARBA00022617"/>
    </source>
</evidence>
<sequence>MTGAQVKAEQLASNTVEPSQDSRLTSDFGTKQSNTDDWLRVASDDKTGPSLLEDAFAREKIHRFDHERIPERVVHARGAGAFGTFRLLESAADVTHAGVLTDTSRQTPVFVRFSTVLGSRGSADTVRDVRGFAVKMYTDEGNWDIVGNNIPVFFIQDAIKFPDLIHAGKPEPTGEIPQAQTAHNNFWDFMFLHPEATHMFMWASSDRAIPRSYRMMQGFGVNTFTLVNEEGKRHFVKFHFTPALGVHSLVWDEALKIAGQDPDFHRKDLMEAIDAGAFPKWRFGIQTIAEGDEDQFEFDVLDATKVWPEDLVPIRYVGELELNRNVDEYFTETEQVAFCTSHVVPGVGFSDDPLLQGRNFSYFDTQISRLGINWEELPINKPVCPMMNFNRDGAMRHRVSKGKFNYWPNRGEVQPPATVREGGYQDFPQAVRGVKVRDKSAKFKEHIAQAQLFYNSLAEIERQHLRAALAFELDHCDDPVVYSRVTSRLAEIDADLGAAVAKMVGGEAPAGRSGGNHGRTAPGLSQLEYQPETATIESRKVAILIADGYDGAAFTAMLAALKALKAVPVIIAPRRSAVFAAGEDRSSGGGGGVVPDHHLEGQRSTLFDALLIPGGHDEQLVSSGRAVHYVREAFGHLKTVAATGEAGVRLLDRAIQLQQIKLSEGAECVESYGVVSLRRPGADGIGQVVRAVKNAKGFLDQFVYAASQHRCWERELDGLTQLVAY</sequence>
<evidence type="ECO:0000256" key="10">
    <source>
        <dbReference type="PIRNR" id="PIRNR038927"/>
    </source>
</evidence>
<dbReference type="GO" id="GO:0046872">
    <property type="term" value="F:metal ion binding"/>
    <property type="evidence" value="ECO:0007669"/>
    <property type="project" value="UniProtKB-KW"/>
</dbReference>
<comment type="caution">
    <text evidence="17">The sequence shown here is derived from an EMBL/GenBank/DDBJ whole genome shotgun (WGS) entry which is preliminary data.</text>
</comment>
<dbReference type="SMART" id="SM01060">
    <property type="entry name" value="Catalase"/>
    <property type="match status" value="1"/>
</dbReference>
<dbReference type="GO" id="GO:0020037">
    <property type="term" value="F:heme binding"/>
    <property type="evidence" value="ECO:0007669"/>
    <property type="project" value="UniProtKB-UniRule"/>
</dbReference>
<evidence type="ECO:0000256" key="11">
    <source>
        <dbReference type="PIRSR" id="PIRSR038927-1"/>
    </source>
</evidence>
<comment type="cofactor">
    <cofactor evidence="1 10 12">
        <name>heme</name>
        <dbReference type="ChEBI" id="CHEBI:30413"/>
    </cofactor>
</comment>
<evidence type="ECO:0000313" key="18">
    <source>
        <dbReference type="Proteomes" id="UP000076744"/>
    </source>
</evidence>
<dbReference type="Pfam" id="PF00199">
    <property type="entry name" value="Catalase"/>
    <property type="match status" value="1"/>
</dbReference>
<dbReference type="InterPro" id="IPR041399">
    <property type="entry name" value="Catalase_large_C"/>
</dbReference>
<gene>
    <name evidence="17" type="ORF">ISF_01152</name>
</gene>
<dbReference type="InterPro" id="IPR043156">
    <property type="entry name" value="Catalase_clade2_helical"/>
</dbReference>
<dbReference type="SUPFAM" id="SSF56634">
    <property type="entry name" value="Heme-dependent catalase-like"/>
    <property type="match status" value="1"/>
</dbReference>
<proteinExistence type="inferred from homology"/>
<dbReference type="CDD" id="cd03132">
    <property type="entry name" value="GATase1_catalase"/>
    <property type="match status" value="1"/>
</dbReference>
<dbReference type="InterPro" id="IPR020835">
    <property type="entry name" value="Catalase_sf"/>
</dbReference>
<dbReference type="PROSITE" id="PS00438">
    <property type="entry name" value="CATALASE_2"/>
    <property type="match status" value="1"/>
</dbReference>
<dbReference type="GO" id="GO:0042744">
    <property type="term" value="P:hydrogen peroxide catabolic process"/>
    <property type="evidence" value="ECO:0007669"/>
    <property type="project" value="UniProtKB-UniRule"/>
</dbReference>
<evidence type="ECO:0000256" key="2">
    <source>
        <dbReference type="ARBA" id="ARBA00005329"/>
    </source>
</evidence>
<dbReference type="Gene3D" id="1.20.1370.20">
    <property type="match status" value="1"/>
</dbReference>
<dbReference type="OrthoDB" id="6880011at2759"/>
<dbReference type="InterPro" id="IPR002818">
    <property type="entry name" value="DJ-1/PfpI"/>
</dbReference>
<keyword evidence="4 10" id="KW-0575">Peroxidase</keyword>
<dbReference type="STRING" id="1081104.A0A168EUQ8"/>
<dbReference type="InterPro" id="IPR002226">
    <property type="entry name" value="Catalase_haem_BS"/>
</dbReference>
<comment type="function">
    <text evidence="10">Occurs in almost all aerobically respiring organisms and serves to protect cells from the toxic effects of hydrogen peroxide.</text>
</comment>
<evidence type="ECO:0000256" key="14">
    <source>
        <dbReference type="RuleBase" id="RU004142"/>
    </source>
</evidence>
<accession>A0A168EUQ8</accession>
<evidence type="ECO:0000256" key="13">
    <source>
        <dbReference type="RuleBase" id="RU000498"/>
    </source>
</evidence>
<dbReference type="InterPro" id="IPR010582">
    <property type="entry name" value="Catalase_immune_responsive"/>
</dbReference>
<dbReference type="GO" id="GO:0006979">
    <property type="term" value="P:response to oxidative stress"/>
    <property type="evidence" value="ECO:0007669"/>
    <property type="project" value="InterPro"/>
</dbReference>
<evidence type="ECO:0000256" key="6">
    <source>
        <dbReference type="ARBA" id="ARBA00022723"/>
    </source>
</evidence>
<dbReference type="InterPro" id="IPR011614">
    <property type="entry name" value="Catalase_core"/>
</dbReference>
<dbReference type="GO" id="GO:0004096">
    <property type="term" value="F:catalase activity"/>
    <property type="evidence" value="ECO:0007669"/>
    <property type="project" value="UniProtKB-UniRule"/>
</dbReference>
<dbReference type="SUPFAM" id="SSF52317">
    <property type="entry name" value="Class I glutamine amidotransferase-like"/>
    <property type="match status" value="1"/>
</dbReference>
<dbReference type="FunFam" id="2.40.180.10:FF:000003">
    <property type="entry name" value="Catalase"/>
    <property type="match status" value="1"/>
</dbReference>
<evidence type="ECO:0000259" key="16">
    <source>
        <dbReference type="SMART" id="SM01060"/>
    </source>
</evidence>
<evidence type="ECO:0000256" key="9">
    <source>
        <dbReference type="ARBA" id="ARBA00023324"/>
    </source>
</evidence>
<evidence type="ECO:0000256" key="7">
    <source>
        <dbReference type="ARBA" id="ARBA00023002"/>
    </source>
</evidence>
<dbReference type="PANTHER" id="PTHR42821">
    <property type="entry name" value="CATALASE"/>
    <property type="match status" value="1"/>
</dbReference>
<reference evidence="17 18" key="1">
    <citation type="journal article" date="2016" name="Genome Biol. Evol.">
        <title>Divergent and convergent evolution of fungal pathogenicity.</title>
        <authorList>
            <person name="Shang Y."/>
            <person name="Xiao G."/>
            <person name="Zheng P."/>
            <person name="Cen K."/>
            <person name="Zhan S."/>
            <person name="Wang C."/>
        </authorList>
    </citation>
    <scope>NUCLEOTIDE SEQUENCE [LARGE SCALE GENOMIC DNA]</scope>
    <source>
        <strain evidence="17 18">ARSEF 2679</strain>
    </source>
</reference>
<evidence type="ECO:0000256" key="12">
    <source>
        <dbReference type="PIRSR" id="PIRSR038927-2"/>
    </source>
</evidence>
<dbReference type="Pfam" id="PF06628">
    <property type="entry name" value="Catalase-rel"/>
    <property type="match status" value="1"/>
</dbReference>